<dbReference type="OrthoDB" id="1937321at2759"/>
<keyword evidence="2" id="KW-0732">Signal</keyword>
<feature type="chain" id="PRO_5027017405" evidence="2">
    <location>
        <begin position="27"/>
        <end position="464"/>
    </location>
</feature>
<keyword evidence="1" id="KW-0812">Transmembrane</keyword>
<feature type="transmembrane region" description="Helical" evidence="1">
    <location>
        <begin position="107"/>
        <end position="129"/>
    </location>
</feature>
<keyword evidence="3" id="KW-1185">Reference proteome</keyword>
<dbReference type="GO" id="GO:0016020">
    <property type="term" value="C:membrane"/>
    <property type="evidence" value="ECO:0007669"/>
    <property type="project" value="TreeGrafter"/>
</dbReference>
<feature type="transmembrane region" description="Helical" evidence="1">
    <location>
        <begin position="200"/>
        <end position="223"/>
    </location>
</feature>
<dbReference type="PANTHER" id="PTHR31414">
    <property type="entry name" value="TRANSMEMBRANE PROTEIN DDB_G0292058"/>
    <property type="match status" value="1"/>
</dbReference>
<proteinExistence type="predicted"/>
<keyword evidence="1" id="KW-0472">Membrane</keyword>
<dbReference type="PANTHER" id="PTHR31414:SF16">
    <property type="entry name" value="TRANSMEMBRANE PROTEIN"/>
    <property type="match status" value="1"/>
</dbReference>
<evidence type="ECO:0000313" key="3">
    <source>
        <dbReference type="Proteomes" id="UP000504607"/>
    </source>
</evidence>
<accession>A0A6I9RCX7</accession>
<dbReference type="AlphaFoldDB" id="A0A6I9RCX7"/>
<feature type="transmembrane region" description="Helical" evidence="1">
    <location>
        <begin position="150"/>
        <end position="167"/>
    </location>
</feature>
<evidence type="ECO:0000256" key="1">
    <source>
        <dbReference type="SAM" id="Phobius"/>
    </source>
</evidence>
<feature type="transmembrane region" description="Helical" evidence="1">
    <location>
        <begin position="173"/>
        <end position="193"/>
    </location>
</feature>
<feature type="signal peptide" evidence="2">
    <location>
        <begin position="1"/>
        <end position="26"/>
    </location>
</feature>
<name>A0A6I9RCX7_ELAGV</name>
<keyword evidence="1" id="KW-1133">Transmembrane helix</keyword>
<sequence length="464" mass="51026">MEIAAAGWLAVFFFLLVVACPPAVVAEGSPALVGGEEVPRKFVLGGENLAPWANGLLRFSPAASAPSALAPDAKFPLVLAEKRTRRPDVLDKFRLYRGGWDITNKHYWASVGFTGAAGFLLALLWFISFGLAFGAHHCCRWRMAIKEREAFRSQWICLLLLTVFTCAASRSTLIVLAVGMLFLAILGFLLSILGCKNAICIFIVSGWLLVAVAFILCGIFVIIDNAVGDTCTAMDDWVHNPQAETALSNILPCVNEQTTNLTLHQSKEVILQIVNIVNKAISSIANSDHASRDNGYFYNQSGPLMPYLCSPYDTLLHDRQCEPEEVSFVNASMVWQNYICAVSDSGKCISPGRVTAKIYNELVAAVNVSYALDHYTPFLLSLQDCKFVRETFNSITTLYCPRLKLDLRLVNAGLALICAGIMLCLILWIFYANRPQREEVFAKPSEVRIAAGSDIPRQSKDAPI</sequence>
<reference evidence="4" key="1">
    <citation type="submission" date="2025-08" db="UniProtKB">
        <authorList>
            <consortium name="RefSeq"/>
        </authorList>
    </citation>
    <scope>IDENTIFICATION</scope>
</reference>
<dbReference type="InterPro" id="IPR040283">
    <property type="entry name" value="DDB_G0292058-like"/>
</dbReference>
<organism evidence="3 4">
    <name type="scientific">Elaeis guineensis var. tenera</name>
    <name type="common">Oil palm</name>
    <dbReference type="NCBI Taxonomy" id="51953"/>
    <lineage>
        <taxon>Eukaryota</taxon>
        <taxon>Viridiplantae</taxon>
        <taxon>Streptophyta</taxon>
        <taxon>Embryophyta</taxon>
        <taxon>Tracheophyta</taxon>
        <taxon>Spermatophyta</taxon>
        <taxon>Magnoliopsida</taxon>
        <taxon>Liliopsida</taxon>
        <taxon>Arecaceae</taxon>
        <taxon>Arecoideae</taxon>
        <taxon>Cocoseae</taxon>
        <taxon>Elaeidinae</taxon>
        <taxon>Elaeis</taxon>
    </lineage>
</organism>
<dbReference type="RefSeq" id="XP_010923884.1">
    <property type="nucleotide sequence ID" value="XM_010925582.2"/>
</dbReference>
<protein>
    <submittedName>
        <fullName evidence="4">Uncharacterized protein LOC105046836 isoform X2</fullName>
    </submittedName>
</protein>
<feature type="transmembrane region" description="Helical" evidence="1">
    <location>
        <begin position="409"/>
        <end position="431"/>
    </location>
</feature>
<dbReference type="GeneID" id="105046836"/>
<evidence type="ECO:0000313" key="4">
    <source>
        <dbReference type="RefSeq" id="XP_010923884.1"/>
    </source>
</evidence>
<evidence type="ECO:0000256" key="2">
    <source>
        <dbReference type="SAM" id="SignalP"/>
    </source>
</evidence>
<dbReference type="Proteomes" id="UP000504607">
    <property type="component" value="Chromosome 1"/>
</dbReference>
<gene>
    <name evidence="4" type="primary">LOC105046836</name>
</gene>